<dbReference type="Proteomes" id="UP000789390">
    <property type="component" value="Unassembled WGS sequence"/>
</dbReference>
<feature type="chain" id="PRO_5035230413" evidence="2">
    <location>
        <begin position="29"/>
        <end position="782"/>
    </location>
</feature>
<keyword evidence="4" id="KW-1185">Reference proteome</keyword>
<dbReference type="EMBL" id="CAKKLH010000277">
    <property type="protein sequence ID" value="CAH0107603.1"/>
    <property type="molecule type" value="Genomic_DNA"/>
</dbReference>
<gene>
    <name evidence="3" type="ORF">DGAL_LOCUS10923</name>
</gene>
<comment type="caution">
    <text evidence="3">The sequence shown here is derived from an EMBL/GenBank/DDBJ whole genome shotgun (WGS) entry which is preliminary data.</text>
</comment>
<dbReference type="OrthoDB" id="6368286at2759"/>
<evidence type="ECO:0000256" key="1">
    <source>
        <dbReference type="SAM" id="MobiDB-lite"/>
    </source>
</evidence>
<accession>A0A8J2RQE2</accession>
<evidence type="ECO:0000256" key="2">
    <source>
        <dbReference type="SAM" id="SignalP"/>
    </source>
</evidence>
<evidence type="ECO:0000313" key="4">
    <source>
        <dbReference type="Proteomes" id="UP000789390"/>
    </source>
</evidence>
<feature type="signal peptide" evidence="2">
    <location>
        <begin position="1"/>
        <end position="28"/>
    </location>
</feature>
<dbReference type="AlphaFoldDB" id="A0A8J2RQE2"/>
<keyword evidence="2" id="KW-0732">Signal</keyword>
<feature type="region of interest" description="Disordered" evidence="1">
    <location>
        <begin position="414"/>
        <end position="447"/>
    </location>
</feature>
<name>A0A8J2RQE2_9CRUS</name>
<sequence length="782" mass="84767">MRLFKNGLTMLLVGALVLIVTHLGEVEALGVRPNDTMMGEEHQGAAAGETAVPKVVNRGKVKFQMTKSLMTAVASSSNTNNQVTRTRISRARTTQAPNSIAARDSIENNFSKEEEKTKTTTSKVVWWTSTTSSPIIVLDSLEQDDTVSLEMTAIKPKPNATPSVLISRIPPVNRLNRFRTTTTPVPIPVTRDSLEQDDDDDIVLLTRATTPKSVKKPAAPTQSRFSRVRTTTAAARDSLELNDVSLEVIQVNPAPALNRGRTVSRGQNKLQMTGRRVMTMNRLNRTSQTPAVTTIKTLILADSKEVDLSSEDVALTILSTTQAPAAGTTTETAITTDSEVTTTPAVTISMMQSDERIDLSTEMDDLMTTTTQGTTIITTDSDEIGTTSGTTISKQSNEWDDLDDIFILQTTTTAATTTTPEPTTTTPVSRPQSRGRSRMQTTTTSTTNQIPRVNRVRTTMAPKISEPNESIIMAVLTTTSAPVTRNRFSRKVPAAPATTTMRNTVLGNRFNRFRTTTTTTAAPAAVEKENVVAPKRIAVIPAAKKSRFGNVRTNKIVPAVSDDSDEKETILLGDVLKVNKAGGNNVVLQMMKTETAAPVVTSTRGRLSRGRTTTTAQPIISRHSGEENVSLEDLMVKMNGPTEPVIVADVPLISRHSDEQRDHVSLEQVDKVVVPLDGGLMVLVDVSDEMPATTTLDPISAESTEKDDFTLVVDDVIISAVVPETVVVDVPDMSDEIIPVVVTTTTTVNPISLESEELPIVNKPMTRKIVNRGRVRKPVSQI</sequence>
<proteinExistence type="predicted"/>
<reference evidence="3" key="1">
    <citation type="submission" date="2021-11" db="EMBL/GenBank/DDBJ databases">
        <authorList>
            <person name="Schell T."/>
        </authorList>
    </citation>
    <scope>NUCLEOTIDE SEQUENCE</scope>
    <source>
        <strain evidence="3">M5</strain>
    </source>
</reference>
<protein>
    <submittedName>
        <fullName evidence="3">Uncharacterized protein</fullName>
    </submittedName>
</protein>
<feature type="region of interest" description="Disordered" evidence="1">
    <location>
        <begin position="74"/>
        <end position="98"/>
    </location>
</feature>
<evidence type="ECO:0000313" key="3">
    <source>
        <dbReference type="EMBL" id="CAH0107603.1"/>
    </source>
</evidence>
<organism evidence="3 4">
    <name type="scientific">Daphnia galeata</name>
    <dbReference type="NCBI Taxonomy" id="27404"/>
    <lineage>
        <taxon>Eukaryota</taxon>
        <taxon>Metazoa</taxon>
        <taxon>Ecdysozoa</taxon>
        <taxon>Arthropoda</taxon>
        <taxon>Crustacea</taxon>
        <taxon>Branchiopoda</taxon>
        <taxon>Diplostraca</taxon>
        <taxon>Cladocera</taxon>
        <taxon>Anomopoda</taxon>
        <taxon>Daphniidae</taxon>
        <taxon>Daphnia</taxon>
    </lineage>
</organism>